<comment type="caution">
    <text evidence="3">The sequence shown here is derived from an EMBL/GenBank/DDBJ whole genome shotgun (WGS) entry which is preliminary data.</text>
</comment>
<dbReference type="PANTHER" id="PTHR42899:SF1">
    <property type="entry name" value="SPERMATOGENESIS-ASSOCIATED PROTEIN 20"/>
    <property type="match status" value="1"/>
</dbReference>
<dbReference type="InterPro" id="IPR004879">
    <property type="entry name" value="Ssp411-like_TRX"/>
</dbReference>
<feature type="domain" description="Spermatogenesis-associated protein 20-like TRX" evidence="1">
    <location>
        <begin position="32"/>
        <end position="186"/>
    </location>
</feature>
<dbReference type="SUPFAM" id="SSF48208">
    <property type="entry name" value="Six-hairpin glycosidases"/>
    <property type="match status" value="1"/>
</dbReference>
<evidence type="ECO:0000313" key="3">
    <source>
        <dbReference type="EMBL" id="NYT52347.1"/>
    </source>
</evidence>
<name>A0A853G876_9GAMM</name>
<dbReference type="SUPFAM" id="SSF52833">
    <property type="entry name" value="Thioredoxin-like"/>
    <property type="match status" value="1"/>
</dbReference>
<dbReference type="Gene3D" id="3.40.30.10">
    <property type="entry name" value="Glutaredoxin"/>
    <property type="match status" value="1"/>
</dbReference>
<sequence>MNELKQNYINKGKNYIPRTQHLDKQGHAKFVNHLILTSSPYLLQHAHNPVNWYEFSDEAFDKAKHENKPIFISIGYATCHWCHVMEKESFDNIEVATFLNQYFIAIKVDREIRPDIDNTYMNVSQLLNGSGGWPLNTILLPNGKAFFAGTYFPKKKLLDILAQVQNLWENKADVLNKQANKISQTLNQSKAISNQILNDNIIIKSIEGILNDFDEFEGGFGQAPKFPHESTLLLLINEQRRNPSENKLNAIITTLDTMASGGLYDVIGGGFHRYSTDNSWLVPHFEKMLYNQAQISLVYTRAYTLTKKPLYKRISKKTLDYTLREMQDTNNGFFSATDADSQNEEGIFFIWSIDELSSIFNQQELEQLKQWFDLSSNTNFKKGHIIRFKNINNISQKDNKIINILLDKLYQIRNKRLSPLTDNKILLSWNALMVQSLLEAGETFNEGKYTKLGINLANYLHTHFNKNNQLYRVSIDSKIGTLALFEDYAYLSNAYLSVFDQTNDKKWLDRAITLVNVMNEQFWDKKYHGFNINHNTKYLTTNQKEGFDGAIPSTNAIAYKVLTKLNSRIHVDDFKQQATQLLNSFAKQINQNPSNYTSFILGINNQLNGEINPIQTIYNGHIRTHSRFHNNQLLINLQLQPLWHINSNKPLQDSLIATKIININTNYWTINHVIYPQGELINLNFSKEKISIYRDKIQIQVILTNNTKQYHPPTLQLTLQGCNNKACLTPKTITIQPN</sequence>
<dbReference type="PANTHER" id="PTHR42899">
    <property type="entry name" value="SPERMATOGENESIS-ASSOCIATED PROTEIN 20"/>
    <property type="match status" value="1"/>
</dbReference>
<dbReference type="InterPro" id="IPR024705">
    <property type="entry name" value="Ssp411"/>
</dbReference>
<dbReference type="CDD" id="cd02955">
    <property type="entry name" value="SSP411"/>
    <property type="match status" value="1"/>
</dbReference>
<dbReference type="InterPro" id="IPR036249">
    <property type="entry name" value="Thioredoxin-like_sf"/>
</dbReference>
<dbReference type="PIRSF" id="PIRSF006402">
    <property type="entry name" value="UCP006402_thioredoxin"/>
    <property type="match status" value="1"/>
</dbReference>
<dbReference type="Pfam" id="PF03190">
    <property type="entry name" value="Thioredox_DsbH"/>
    <property type="match status" value="1"/>
</dbReference>
<gene>
    <name evidence="3" type="ORF">H0A74_02040</name>
</gene>
<dbReference type="InterPro" id="IPR012341">
    <property type="entry name" value="6hp_glycosidase-like_sf"/>
</dbReference>
<dbReference type="GO" id="GO:0005975">
    <property type="term" value="P:carbohydrate metabolic process"/>
    <property type="evidence" value="ECO:0007669"/>
    <property type="project" value="InterPro"/>
</dbReference>
<dbReference type="Gene3D" id="1.50.10.10">
    <property type="match status" value="1"/>
</dbReference>
<dbReference type="InterPro" id="IPR028250">
    <property type="entry name" value="DsbDN"/>
</dbReference>
<reference evidence="3 4" key="1">
    <citation type="submission" date="2020-05" db="EMBL/GenBank/DDBJ databases">
        <title>Horizontal transmission and recombination maintain forever young bacterial symbiont genomes.</title>
        <authorList>
            <person name="Russell S.L."/>
            <person name="Pepper-Tunick E."/>
            <person name="Svedberg J."/>
            <person name="Byrne A."/>
            <person name="Ruelas Castillo J."/>
            <person name="Vollmers C."/>
            <person name="Beinart R.A."/>
            <person name="Corbett-Detig R."/>
        </authorList>
    </citation>
    <scope>NUCLEOTIDE SEQUENCE [LARGE SCALE GENOMIC DNA]</scope>
    <source>
        <strain evidence="3">Monterey_2004</strain>
    </source>
</reference>
<dbReference type="Gene3D" id="2.60.40.1250">
    <property type="entry name" value="Thiol:disulfide interchange protein DsbD, N-terminal domain"/>
    <property type="match status" value="1"/>
</dbReference>
<dbReference type="InterPro" id="IPR036929">
    <property type="entry name" value="DsbDN_sf"/>
</dbReference>
<dbReference type="InterPro" id="IPR008928">
    <property type="entry name" value="6-hairpin_glycosidase_sf"/>
</dbReference>
<proteinExistence type="predicted"/>
<dbReference type="Proteomes" id="UP000525329">
    <property type="component" value="Unassembled WGS sequence"/>
</dbReference>
<protein>
    <submittedName>
        <fullName evidence="3">DUF255 domain-containing protein</fullName>
    </submittedName>
</protein>
<evidence type="ECO:0000259" key="2">
    <source>
        <dbReference type="Pfam" id="PF11412"/>
    </source>
</evidence>
<feature type="domain" description="Thiol:disulfide interchange protein DsbD N-terminal" evidence="2">
    <location>
        <begin position="629"/>
        <end position="735"/>
    </location>
</feature>
<organism evidence="3 4">
    <name type="scientific">Candidatus Vesicomyosocius endoextente</name>
    <dbReference type="NCBI Taxonomy" id="2738853"/>
    <lineage>
        <taxon>Bacteria</taxon>
        <taxon>Pseudomonadati</taxon>
        <taxon>Pseudomonadota</taxon>
        <taxon>Gammaproteobacteria</taxon>
        <taxon>Candidatus Pseudothioglobaceae</taxon>
        <taxon>Candidatus Vesicomyidisocius</taxon>
    </lineage>
</organism>
<accession>A0A853G876</accession>
<dbReference type="Pfam" id="PF11412">
    <property type="entry name" value="DsbD_N"/>
    <property type="match status" value="1"/>
</dbReference>
<dbReference type="AlphaFoldDB" id="A0A853G876"/>
<evidence type="ECO:0000259" key="1">
    <source>
        <dbReference type="Pfam" id="PF03190"/>
    </source>
</evidence>
<dbReference type="EMBL" id="JACCHU010000001">
    <property type="protein sequence ID" value="NYT52347.1"/>
    <property type="molecule type" value="Genomic_DNA"/>
</dbReference>
<evidence type="ECO:0000313" key="4">
    <source>
        <dbReference type="Proteomes" id="UP000525329"/>
    </source>
</evidence>